<keyword evidence="3" id="KW-1185">Reference proteome</keyword>
<dbReference type="PANTHER" id="PTHR34145:SF51">
    <property type="entry name" value="FBD DOMAIN-CONTAINING PROTEIN"/>
    <property type="match status" value="1"/>
</dbReference>
<dbReference type="EMBL" id="JACXVP010000012">
    <property type="protein sequence ID" value="KAG5572792.1"/>
    <property type="molecule type" value="Genomic_DNA"/>
</dbReference>
<organism evidence="2 3">
    <name type="scientific">Solanum commersonii</name>
    <name type="common">Commerson's wild potato</name>
    <name type="synonym">Commerson's nightshade</name>
    <dbReference type="NCBI Taxonomy" id="4109"/>
    <lineage>
        <taxon>Eukaryota</taxon>
        <taxon>Viridiplantae</taxon>
        <taxon>Streptophyta</taxon>
        <taxon>Embryophyta</taxon>
        <taxon>Tracheophyta</taxon>
        <taxon>Spermatophyta</taxon>
        <taxon>Magnoliopsida</taxon>
        <taxon>eudicotyledons</taxon>
        <taxon>Gunneridae</taxon>
        <taxon>Pentapetalae</taxon>
        <taxon>asterids</taxon>
        <taxon>lamiids</taxon>
        <taxon>Solanales</taxon>
        <taxon>Solanaceae</taxon>
        <taxon>Solanoideae</taxon>
        <taxon>Solaneae</taxon>
        <taxon>Solanum</taxon>
    </lineage>
</organism>
<dbReference type="SUPFAM" id="SSF52058">
    <property type="entry name" value="L domain-like"/>
    <property type="match status" value="1"/>
</dbReference>
<evidence type="ECO:0000313" key="2">
    <source>
        <dbReference type="EMBL" id="KAG5572792.1"/>
    </source>
</evidence>
<dbReference type="Pfam" id="PF23622">
    <property type="entry name" value="LRR_At1g61320_AtMIF1"/>
    <property type="match status" value="1"/>
</dbReference>
<dbReference type="InterPro" id="IPR053772">
    <property type="entry name" value="At1g61320/At1g61330-like"/>
</dbReference>
<evidence type="ECO:0000313" key="3">
    <source>
        <dbReference type="Proteomes" id="UP000824120"/>
    </source>
</evidence>
<dbReference type="InterPro" id="IPR032675">
    <property type="entry name" value="LRR_dom_sf"/>
</dbReference>
<dbReference type="AlphaFoldDB" id="A0A9J5WCP4"/>
<dbReference type="InterPro" id="IPR055357">
    <property type="entry name" value="LRR_At1g61320_AtMIF1"/>
</dbReference>
<gene>
    <name evidence="2" type="ORF">H5410_062558</name>
</gene>
<dbReference type="Proteomes" id="UP000824120">
    <property type="component" value="Chromosome 12"/>
</dbReference>
<sequence length="313" mass="35801">MIFRDSMAKQEAKFISTLESREKTSILCHPNVETEVPDHPCEFAILDGYNTLQTLVLTGASITDQQFRDVSYKFPNISELDLTLCFNLKNIEIQSEKLKKFALLQMQSLENVIIQAPNLLEFYFEGDKVSFSSMDPSSLERSQLNFLWPSTTNFGSVDSSWYTSLHHFVQKFNYSKGLILFYRKTKNILIYENPREILIPPSHNVDISTAPILGVESIIRKLMLYFPKIISILPCSDSKALQVMSTVKGCIQKQNCGKECPFDTIWHRNLKEVISCTGTSEEGMAASMWYLSLKSTSLIDRVSNFILKWKNEA</sequence>
<feature type="domain" description="At1g61320/AtMIF1 LRR" evidence="1">
    <location>
        <begin position="46"/>
        <end position="140"/>
    </location>
</feature>
<evidence type="ECO:0000259" key="1">
    <source>
        <dbReference type="Pfam" id="PF23622"/>
    </source>
</evidence>
<protein>
    <recommendedName>
        <fullName evidence="1">At1g61320/AtMIF1 LRR domain-containing protein</fullName>
    </recommendedName>
</protein>
<proteinExistence type="predicted"/>
<reference evidence="2 3" key="1">
    <citation type="submission" date="2020-09" db="EMBL/GenBank/DDBJ databases">
        <title>De no assembly of potato wild relative species, Solanum commersonii.</title>
        <authorList>
            <person name="Cho K."/>
        </authorList>
    </citation>
    <scope>NUCLEOTIDE SEQUENCE [LARGE SCALE GENOMIC DNA]</scope>
    <source>
        <strain evidence="2">LZ3.2</strain>
        <tissue evidence="2">Leaf</tissue>
    </source>
</reference>
<dbReference type="PANTHER" id="PTHR34145">
    <property type="entry name" value="OS02G0105600 PROTEIN"/>
    <property type="match status" value="1"/>
</dbReference>
<dbReference type="Gene3D" id="3.80.10.10">
    <property type="entry name" value="Ribonuclease Inhibitor"/>
    <property type="match status" value="1"/>
</dbReference>
<dbReference type="OrthoDB" id="1301464at2759"/>
<name>A0A9J5WCP4_SOLCO</name>
<comment type="caution">
    <text evidence="2">The sequence shown here is derived from an EMBL/GenBank/DDBJ whole genome shotgun (WGS) entry which is preliminary data.</text>
</comment>
<accession>A0A9J5WCP4</accession>